<evidence type="ECO:0000313" key="6">
    <source>
        <dbReference type="Proteomes" id="UP000266841"/>
    </source>
</evidence>
<keyword evidence="1" id="KW-0547">Nucleotide-binding</keyword>
<name>K0SNP7_THAOC</name>
<evidence type="ECO:0000259" key="4">
    <source>
        <dbReference type="SMART" id="SM00382"/>
    </source>
</evidence>
<keyword evidence="6" id="KW-1185">Reference proteome</keyword>
<dbReference type="Gene3D" id="3.40.50.300">
    <property type="entry name" value="P-loop containing nucleotide triphosphate hydrolases"/>
    <property type="match status" value="1"/>
</dbReference>
<evidence type="ECO:0000313" key="5">
    <source>
        <dbReference type="EMBL" id="EJK67913.1"/>
    </source>
</evidence>
<gene>
    <name evidence="5" type="ORF">THAOC_10978</name>
</gene>
<dbReference type="OrthoDB" id="10042665at2759"/>
<keyword evidence="2" id="KW-0067">ATP-binding</keyword>
<dbReference type="InterPro" id="IPR027417">
    <property type="entry name" value="P-loop_NTPase"/>
</dbReference>
<comment type="caution">
    <text evidence="5">The sequence shown here is derived from an EMBL/GenBank/DDBJ whole genome shotgun (WGS) entry which is preliminary data.</text>
</comment>
<organism evidence="5 6">
    <name type="scientific">Thalassiosira oceanica</name>
    <name type="common">Marine diatom</name>
    <dbReference type="NCBI Taxonomy" id="159749"/>
    <lineage>
        <taxon>Eukaryota</taxon>
        <taxon>Sar</taxon>
        <taxon>Stramenopiles</taxon>
        <taxon>Ochrophyta</taxon>
        <taxon>Bacillariophyta</taxon>
        <taxon>Coscinodiscophyceae</taxon>
        <taxon>Thalassiosirophycidae</taxon>
        <taxon>Thalassiosirales</taxon>
        <taxon>Thalassiosiraceae</taxon>
        <taxon>Thalassiosira</taxon>
    </lineage>
</organism>
<keyword evidence="3" id="KW-0732">Signal</keyword>
<dbReference type="Proteomes" id="UP000266841">
    <property type="component" value="Unassembled WGS sequence"/>
</dbReference>
<dbReference type="GO" id="GO:0005524">
    <property type="term" value="F:ATP binding"/>
    <property type="evidence" value="ECO:0007669"/>
    <property type="project" value="UniProtKB-KW"/>
</dbReference>
<dbReference type="InterPro" id="IPR003593">
    <property type="entry name" value="AAA+_ATPase"/>
</dbReference>
<evidence type="ECO:0000256" key="3">
    <source>
        <dbReference type="SAM" id="SignalP"/>
    </source>
</evidence>
<dbReference type="eggNOG" id="KOG0730">
    <property type="taxonomic scope" value="Eukaryota"/>
</dbReference>
<dbReference type="InterPro" id="IPR050168">
    <property type="entry name" value="AAA_ATPase_domain"/>
</dbReference>
<feature type="domain" description="AAA+ ATPase" evidence="4">
    <location>
        <begin position="508"/>
        <end position="641"/>
    </location>
</feature>
<dbReference type="Pfam" id="PF00004">
    <property type="entry name" value="AAA"/>
    <property type="match status" value="1"/>
</dbReference>
<dbReference type="GO" id="GO:0016887">
    <property type="term" value="F:ATP hydrolysis activity"/>
    <property type="evidence" value="ECO:0007669"/>
    <property type="project" value="InterPro"/>
</dbReference>
<dbReference type="EMBL" id="AGNL01012394">
    <property type="protein sequence ID" value="EJK67913.1"/>
    <property type="molecule type" value="Genomic_DNA"/>
</dbReference>
<dbReference type="PANTHER" id="PTHR23077:SF171">
    <property type="entry name" value="NUCLEAR VALOSIN-CONTAINING PROTEIN-LIKE"/>
    <property type="match status" value="1"/>
</dbReference>
<reference evidence="5 6" key="1">
    <citation type="journal article" date="2012" name="Genome Biol.">
        <title>Genome and low-iron response of an oceanic diatom adapted to chronic iron limitation.</title>
        <authorList>
            <person name="Lommer M."/>
            <person name="Specht M."/>
            <person name="Roy A.S."/>
            <person name="Kraemer L."/>
            <person name="Andreson R."/>
            <person name="Gutowska M.A."/>
            <person name="Wolf J."/>
            <person name="Bergner S.V."/>
            <person name="Schilhabel M.B."/>
            <person name="Klostermeier U.C."/>
            <person name="Beiko R.G."/>
            <person name="Rosenstiel P."/>
            <person name="Hippler M."/>
            <person name="Laroche J."/>
        </authorList>
    </citation>
    <scope>NUCLEOTIDE SEQUENCE [LARGE SCALE GENOMIC DNA]</scope>
    <source>
        <strain evidence="5 6">CCMP1005</strain>
    </source>
</reference>
<dbReference type="InterPro" id="IPR003959">
    <property type="entry name" value="ATPase_AAA_core"/>
</dbReference>
<dbReference type="AlphaFoldDB" id="K0SNP7"/>
<accession>K0SNP7</accession>
<sequence>MRVATLSLSLQLVGAFLLRNKSQQGSLLVPDGPLRLSRGTTMIALSSSSKEEHATFETNKRIESRLKKIEREGPGLLTGYYEPHLASFSVRPGAPPADGDDLSDSGSVVQVRTILAELLKSEWREDDLFQVPLLLNTLLTIDKRREVLNDSMDDVMSSSLKRLVEATLQARPQRRNGNYQFLIADALATLMEFTPAYETLGNLPSRSIPADAEKDVLLALTRCVEVSFNELCRQLAYRSAGETKFDSTRLAYALLTYVRAGTVMSNLGSAGRESHNGDGEVDKSTAISEPNRKLIAAALAAFFDEQNQDGMFPQGEPIFKSFRRSGRDVGNAFIFAVDTVQTLLRLLEPEYFRPHLDGLDKLLGWIETHKVKEVIADYCDTETQQCFGKPITGWASPHMSQSGSPTAWASSQVLACVFRMQETVQQLLHDDVLQEFNGVSHSHEGTQMVSWDRLLDTDLGDPLKDECRTLKSVLNERMIVPFSGVLEVPGSCSVPNFGSAYSAILFGPPVKCGPGTAKTTICESLAQRMGWDFVCIDTAVFLEDGLQNVASRIRYVFERLESLNQCVILFDEIEEFCLDRETPGLAMESRLLTTSMLTAINDLRRAKKSIFFLATNRLRAFDSAIIRPGRFDMQLFVGTPNLESRVVQLRSQLESVVASQEVKDEAVNAFRTYLQSVWSKDVMFFNYLEGIQFASACADSVATHGELSEDRMEAILKAQASVMTVRGQVREEYIASMGLSRL</sequence>
<dbReference type="SUPFAM" id="SSF52540">
    <property type="entry name" value="P-loop containing nucleoside triphosphate hydrolases"/>
    <property type="match status" value="1"/>
</dbReference>
<feature type="signal peptide" evidence="3">
    <location>
        <begin position="1"/>
        <end position="15"/>
    </location>
</feature>
<evidence type="ECO:0000256" key="1">
    <source>
        <dbReference type="ARBA" id="ARBA00022741"/>
    </source>
</evidence>
<evidence type="ECO:0000256" key="2">
    <source>
        <dbReference type="ARBA" id="ARBA00022840"/>
    </source>
</evidence>
<proteinExistence type="predicted"/>
<dbReference type="PANTHER" id="PTHR23077">
    <property type="entry name" value="AAA-FAMILY ATPASE"/>
    <property type="match status" value="1"/>
</dbReference>
<dbReference type="CDD" id="cd19481">
    <property type="entry name" value="RecA-like_protease"/>
    <property type="match status" value="1"/>
</dbReference>
<dbReference type="OMA" id="KSEWRED"/>
<feature type="chain" id="PRO_5012994555" description="AAA+ ATPase domain-containing protein" evidence="3">
    <location>
        <begin position="16"/>
        <end position="742"/>
    </location>
</feature>
<protein>
    <recommendedName>
        <fullName evidence="4">AAA+ ATPase domain-containing protein</fullName>
    </recommendedName>
</protein>
<dbReference type="SMART" id="SM00382">
    <property type="entry name" value="AAA"/>
    <property type="match status" value="1"/>
</dbReference>